<protein>
    <recommendedName>
        <fullName evidence="2">CN hydrolase domain-containing protein</fullName>
    </recommendedName>
</protein>
<dbReference type="InterPro" id="IPR003010">
    <property type="entry name" value="C-N_Hydrolase"/>
</dbReference>
<evidence type="ECO:0000313" key="3">
    <source>
        <dbReference type="EMBL" id="CAH3027876.1"/>
    </source>
</evidence>
<dbReference type="Pfam" id="PF00795">
    <property type="entry name" value="CN_hydrolase"/>
    <property type="match status" value="1"/>
</dbReference>
<dbReference type="InterPro" id="IPR001110">
    <property type="entry name" value="UPF0012_CS"/>
</dbReference>
<dbReference type="EMBL" id="CALNXI010000477">
    <property type="protein sequence ID" value="CAH3027876.1"/>
    <property type="molecule type" value="Genomic_DNA"/>
</dbReference>
<dbReference type="InterPro" id="IPR045254">
    <property type="entry name" value="Nit1/2_C-N_Hydrolase"/>
</dbReference>
<feature type="domain" description="CN hydrolase" evidence="2">
    <location>
        <begin position="60"/>
        <end position="309"/>
    </location>
</feature>
<dbReference type="PROSITE" id="PS01227">
    <property type="entry name" value="UPF0012"/>
    <property type="match status" value="1"/>
</dbReference>
<dbReference type="PANTHER" id="PTHR23088">
    <property type="entry name" value="NITRILASE-RELATED"/>
    <property type="match status" value="1"/>
</dbReference>
<reference evidence="3 4" key="1">
    <citation type="submission" date="2022-05" db="EMBL/GenBank/DDBJ databases">
        <authorList>
            <consortium name="Genoscope - CEA"/>
            <person name="William W."/>
        </authorList>
    </citation>
    <scope>NUCLEOTIDE SEQUENCE [LARGE SCALE GENOMIC DNA]</scope>
</reference>
<comment type="caution">
    <text evidence="3">The sequence shown here is derived from an EMBL/GenBank/DDBJ whole genome shotgun (WGS) entry which is preliminary data.</text>
</comment>
<keyword evidence="1" id="KW-0378">Hydrolase</keyword>
<dbReference type="SUPFAM" id="SSF56317">
    <property type="entry name" value="Carbon-nitrogen hydrolase"/>
    <property type="match status" value="1"/>
</dbReference>
<proteinExistence type="predicted"/>
<keyword evidence="4" id="KW-1185">Reference proteome</keyword>
<evidence type="ECO:0000256" key="1">
    <source>
        <dbReference type="ARBA" id="ARBA00022801"/>
    </source>
</evidence>
<dbReference type="Proteomes" id="UP001159427">
    <property type="component" value="Unassembled WGS sequence"/>
</dbReference>
<dbReference type="PANTHER" id="PTHR23088:SF27">
    <property type="entry name" value="DEAMINATED GLUTATHIONE AMIDASE"/>
    <property type="match status" value="1"/>
</dbReference>
<evidence type="ECO:0000313" key="4">
    <source>
        <dbReference type="Proteomes" id="UP001159427"/>
    </source>
</evidence>
<organism evidence="3 4">
    <name type="scientific">Porites evermanni</name>
    <dbReference type="NCBI Taxonomy" id="104178"/>
    <lineage>
        <taxon>Eukaryota</taxon>
        <taxon>Metazoa</taxon>
        <taxon>Cnidaria</taxon>
        <taxon>Anthozoa</taxon>
        <taxon>Hexacorallia</taxon>
        <taxon>Scleractinia</taxon>
        <taxon>Fungiina</taxon>
        <taxon>Poritidae</taxon>
        <taxon>Porites</taxon>
    </lineage>
</organism>
<evidence type="ECO:0000259" key="2">
    <source>
        <dbReference type="PROSITE" id="PS50263"/>
    </source>
</evidence>
<gene>
    <name evidence="3" type="ORF">PEVE_00032621</name>
</gene>
<dbReference type="CDD" id="cd07572">
    <property type="entry name" value="nit"/>
    <property type="match status" value="1"/>
</dbReference>
<name>A0ABN8MH11_9CNID</name>
<sequence>MLLRAARPVFVALDAIRNCSSRGRPLKRNCSFIILLCRREFSATRGVCQSNMESPSKAPALVAVCQMNSTNDVDRNLGICEDLVRKAKSRGAKVVFLPECFDYVGENREQTLSMAAPLESTRMQGMRDLAKELGVWLSLGGYHEKGPADDKRVHNSHVLVDDHGSIAAVYRKIHLFDIDVKDGPQLKESDGTIPGDQIVPPVPTPVGNVGLAICYDVRFPELSTILAQQGAHILTYPSAFTQITGSAHWEVLLRSRAIENQCYVIAAAQTGQHNTKRRSYGHAMVVDPWGCMIAQCREGNDVCVAEIDLDYLNKVRQQMPVMKHKRDDLYGKLNSSPKL</sequence>
<dbReference type="InterPro" id="IPR036526">
    <property type="entry name" value="C-N_Hydrolase_sf"/>
</dbReference>
<accession>A0ABN8MH11</accession>
<dbReference type="PROSITE" id="PS50263">
    <property type="entry name" value="CN_HYDROLASE"/>
    <property type="match status" value="1"/>
</dbReference>
<dbReference type="Gene3D" id="3.60.110.10">
    <property type="entry name" value="Carbon-nitrogen hydrolase"/>
    <property type="match status" value="1"/>
</dbReference>